<organism evidence="1 2">
    <name type="scientific">Corynebacterium nasicanis</name>
    <dbReference type="NCBI Taxonomy" id="1448267"/>
    <lineage>
        <taxon>Bacteria</taxon>
        <taxon>Bacillati</taxon>
        <taxon>Actinomycetota</taxon>
        <taxon>Actinomycetes</taxon>
        <taxon>Mycobacteriales</taxon>
        <taxon>Corynebacteriaceae</taxon>
        <taxon>Corynebacterium</taxon>
    </lineage>
</organism>
<name>A0ABW1Q9T0_9CORY</name>
<dbReference type="RefSeq" id="WP_376999399.1">
    <property type="nucleotide sequence ID" value="NZ_JBHSQE010000001.1"/>
</dbReference>
<dbReference type="Proteomes" id="UP001596244">
    <property type="component" value="Unassembled WGS sequence"/>
</dbReference>
<dbReference type="EMBL" id="JBHSQE010000001">
    <property type="protein sequence ID" value="MFC6145602.1"/>
    <property type="molecule type" value="Genomic_DNA"/>
</dbReference>
<sequence length="115" mass="13062">MSNKLATATDAPIDLVLPLLLDATSIEAEVVASEELTYWLITPRGQRIALDYGPKSTVDELETFISVDWDELALQNEILRVLQQLPYECRRFDKDDEKTVFRPENALPAEPWTPS</sequence>
<accession>A0ABW1Q9T0</accession>
<comment type="caution">
    <text evidence="1">The sequence shown here is derived from an EMBL/GenBank/DDBJ whole genome shotgun (WGS) entry which is preliminary data.</text>
</comment>
<keyword evidence="2" id="KW-1185">Reference proteome</keyword>
<reference evidence="2" key="1">
    <citation type="journal article" date="2019" name="Int. J. Syst. Evol. Microbiol.">
        <title>The Global Catalogue of Microorganisms (GCM) 10K type strain sequencing project: providing services to taxonomists for standard genome sequencing and annotation.</title>
        <authorList>
            <consortium name="The Broad Institute Genomics Platform"/>
            <consortium name="The Broad Institute Genome Sequencing Center for Infectious Disease"/>
            <person name="Wu L."/>
            <person name="Ma J."/>
        </authorList>
    </citation>
    <scope>NUCLEOTIDE SEQUENCE [LARGE SCALE GENOMIC DNA]</scope>
    <source>
        <strain evidence="2">CCUG 51943</strain>
    </source>
</reference>
<evidence type="ECO:0000313" key="1">
    <source>
        <dbReference type="EMBL" id="MFC6145602.1"/>
    </source>
</evidence>
<protein>
    <submittedName>
        <fullName evidence="1">Uncharacterized protein</fullName>
    </submittedName>
</protein>
<gene>
    <name evidence="1" type="ORF">ACFPUZ_02090</name>
</gene>
<evidence type="ECO:0000313" key="2">
    <source>
        <dbReference type="Proteomes" id="UP001596244"/>
    </source>
</evidence>
<proteinExistence type="predicted"/>